<name>A0AAU9QKH0_9VIBR</name>
<evidence type="ECO:0000313" key="2">
    <source>
        <dbReference type="EMBL" id="CAH1587328.1"/>
    </source>
</evidence>
<sequence>MTEGNTELTAEKDTLPLDNRIQMLGKPCREKGELEGVASTLPSIQHQTTNPT</sequence>
<dbReference type="Proteomes" id="UP001295462">
    <property type="component" value="Unassembled WGS sequence"/>
</dbReference>
<evidence type="ECO:0000256" key="1">
    <source>
        <dbReference type="SAM" id="MobiDB-lite"/>
    </source>
</evidence>
<dbReference type="AlphaFoldDB" id="A0AAU9QKH0"/>
<organism evidence="2 3">
    <name type="scientific">Vibrio jasicida</name>
    <dbReference type="NCBI Taxonomy" id="766224"/>
    <lineage>
        <taxon>Bacteria</taxon>
        <taxon>Pseudomonadati</taxon>
        <taxon>Pseudomonadota</taxon>
        <taxon>Gammaproteobacteria</taxon>
        <taxon>Vibrionales</taxon>
        <taxon>Vibrionaceae</taxon>
        <taxon>Vibrio</taxon>
    </lineage>
</organism>
<protein>
    <submittedName>
        <fullName evidence="2">Uncharacterized protein</fullName>
    </submittedName>
</protein>
<comment type="caution">
    <text evidence="2">The sequence shown here is derived from an EMBL/GenBank/DDBJ whole genome shotgun (WGS) entry which is preliminary data.</text>
</comment>
<feature type="region of interest" description="Disordered" evidence="1">
    <location>
        <begin position="32"/>
        <end position="52"/>
    </location>
</feature>
<proteinExistence type="predicted"/>
<dbReference type="EMBL" id="CAKMUD010000072">
    <property type="protein sequence ID" value="CAH1587328.1"/>
    <property type="molecule type" value="Genomic_DNA"/>
</dbReference>
<evidence type="ECO:0000313" key="3">
    <source>
        <dbReference type="Proteomes" id="UP001295462"/>
    </source>
</evidence>
<reference evidence="2" key="1">
    <citation type="submission" date="2022-01" db="EMBL/GenBank/DDBJ databases">
        <authorList>
            <person name="Lagorce A."/>
        </authorList>
    </citation>
    <scope>NUCLEOTIDE SEQUENCE</scope>
    <source>
        <strain evidence="2">Th15_F1_A12</strain>
    </source>
</reference>
<feature type="compositionally biased region" description="Polar residues" evidence="1">
    <location>
        <begin position="40"/>
        <end position="52"/>
    </location>
</feature>
<accession>A0AAU9QKH0</accession>
<gene>
    <name evidence="2" type="ORF">THF1A12_20380</name>
</gene>